<evidence type="ECO:0000256" key="1">
    <source>
        <dbReference type="ARBA" id="ARBA00012528"/>
    </source>
</evidence>
<comment type="caution">
    <text evidence="4">The sequence shown here is derived from an EMBL/GenBank/DDBJ whole genome shotgun (WGS) entry which is preliminary data.</text>
</comment>
<evidence type="ECO:0000259" key="3">
    <source>
        <dbReference type="PROSITE" id="PS50887"/>
    </source>
</evidence>
<dbReference type="SMART" id="SM00267">
    <property type="entry name" value="GGDEF"/>
    <property type="match status" value="1"/>
</dbReference>
<dbReference type="GO" id="GO:0052621">
    <property type="term" value="F:diguanylate cyclase activity"/>
    <property type="evidence" value="ECO:0007669"/>
    <property type="project" value="UniProtKB-EC"/>
</dbReference>
<dbReference type="Proteomes" id="UP000241247">
    <property type="component" value="Unassembled WGS sequence"/>
</dbReference>
<dbReference type="InterPro" id="IPR029787">
    <property type="entry name" value="Nucleotide_cyclase"/>
</dbReference>
<dbReference type="GO" id="GO:0043709">
    <property type="term" value="P:cell adhesion involved in single-species biofilm formation"/>
    <property type="evidence" value="ECO:0007669"/>
    <property type="project" value="TreeGrafter"/>
</dbReference>
<name>A0A2T5BHG7_MYCDI</name>
<dbReference type="GO" id="GO:0005886">
    <property type="term" value="C:plasma membrane"/>
    <property type="evidence" value="ECO:0007669"/>
    <property type="project" value="TreeGrafter"/>
</dbReference>
<accession>A0A2T5BHG7</accession>
<dbReference type="EMBL" id="PZZZ01000001">
    <property type="protein sequence ID" value="PTM98445.1"/>
    <property type="molecule type" value="Genomic_DNA"/>
</dbReference>
<comment type="catalytic activity">
    <reaction evidence="2">
        <text>2 GTP = 3',3'-c-di-GMP + 2 diphosphate</text>
        <dbReference type="Rhea" id="RHEA:24898"/>
        <dbReference type="ChEBI" id="CHEBI:33019"/>
        <dbReference type="ChEBI" id="CHEBI:37565"/>
        <dbReference type="ChEBI" id="CHEBI:58805"/>
        <dbReference type="EC" id="2.7.7.65"/>
    </reaction>
</comment>
<protein>
    <recommendedName>
        <fullName evidence="1">diguanylate cyclase</fullName>
        <ecNumber evidence="1">2.7.7.65</ecNumber>
    </recommendedName>
</protein>
<evidence type="ECO:0000313" key="5">
    <source>
        <dbReference type="Proteomes" id="UP000241247"/>
    </source>
</evidence>
<dbReference type="PROSITE" id="PS50887">
    <property type="entry name" value="GGDEF"/>
    <property type="match status" value="1"/>
</dbReference>
<dbReference type="Gene3D" id="3.30.70.270">
    <property type="match status" value="1"/>
</dbReference>
<dbReference type="OrthoDB" id="9812260at2"/>
<dbReference type="EC" id="2.7.7.65" evidence="1"/>
<dbReference type="SUPFAM" id="SSF55073">
    <property type="entry name" value="Nucleotide cyclase"/>
    <property type="match status" value="1"/>
</dbReference>
<organism evidence="4 5">
    <name type="scientific">Mycoplana dimorpha</name>
    <dbReference type="NCBI Taxonomy" id="28320"/>
    <lineage>
        <taxon>Bacteria</taxon>
        <taxon>Pseudomonadati</taxon>
        <taxon>Pseudomonadota</taxon>
        <taxon>Alphaproteobacteria</taxon>
        <taxon>Hyphomicrobiales</taxon>
        <taxon>Rhizobiaceae</taxon>
        <taxon>Mycoplana</taxon>
    </lineage>
</organism>
<proteinExistence type="predicted"/>
<dbReference type="PANTHER" id="PTHR45138:SF9">
    <property type="entry name" value="DIGUANYLATE CYCLASE DGCM-RELATED"/>
    <property type="match status" value="1"/>
</dbReference>
<dbReference type="InterPro" id="IPR043128">
    <property type="entry name" value="Rev_trsase/Diguanyl_cyclase"/>
</dbReference>
<gene>
    <name evidence="4" type="ORF">C7449_101108</name>
</gene>
<dbReference type="GO" id="GO:1902201">
    <property type="term" value="P:negative regulation of bacterial-type flagellum-dependent cell motility"/>
    <property type="evidence" value="ECO:0007669"/>
    <property type="project" value="TreeGrafter"/>
</dbReference>
<dbReference type="PANTHER" id="PTHR45138">
    <property type="entry name" value="REGULATORY COMPONENTS OF SENSORY TRANSDUCTION SYSTEM"/>
    <property type="match status" value="1"/>
</dbReference>
<sequence length="353" mass="38678">MNQRKSSTNDIALRVASAMHQMGIDGLPRNYELVYEAYAGANPELVRDFIALGKFKTQAALDELGRKYLPHHHEEGVLQRSAGAVRDEMTNFMALLEQEKVSLNDYGRLIGEASQAIFADGQEVASVIGNSIERLRQATEQQVTRNAEMEKSVAAQSQNLDAIQQELAAFDAVRFTDAATGLGNRRSFNKAVARIYANAGIPVGCGLALVEVDAGKRFSPVQIEALNDYLVRHYGALVKRTIPADDVASRFDALRFGLLFYTSDENEVLRLMALLRAAFAAAPLKHPETMRNLGSLTFSAGVCMVDNAANAFDLVNFAERTLQQAQAAGGNRLVVYRGESGPEGKDWMIYKNA</sequence>
<dbReference type="InterPro" id="IPR050469">
    <property type="entry name" value="Diguanylate_Cyclase"/>
</dbReference>
<keyword evidence="5" id="KW-1185">Reference proteome</keyword>
<dbReference type="Pfam" id="PF00990">
    <property type="entry name" value="GGDEF"/>
    <property type="match status" value="1"/>
</dbReference>
<dbReference type="AlphaFoldDB" id="A0A2T5BHG7"/>
<feature type="domain" description="GGDEF" evidence="3">
    <location>
        <begin position="203"/>
        <end position="338"/>
    </location>
</feature>
<evidence type="ECO:0000256" key="2">
    <source>
        <dbReference type="ARBA" id="ARBA00034247"/>
    </source>
</evidence>
<dbReference type="RefSeq" id="WP_146165028.1">
    <property type="nucleotide sequence ID" value="NZ_JBHEEX010000008.1"/>
</dbReference>
<reference evidence="4 5" key="1">
    <citation type="submission" date="2018-04" db="EMBL/GenBank/DDBJ databases">
        <title>Genomic Encyclopedia of Type Strains, Phase IV (KMG-IV): sequencing the most valuable type-strain genomes for metagenomic binning, comparative biology and taxonomic classification.</title>
        <authorList>
            <person name="Goeker M."/>
        </authorList>
    </citation>
    <scope>NUCLEOTIDE SEQUENCE [LARGE SCALE GENOMIC DNA]</scope>
    <source>
        <strain evidence="4 5">DSM 7138</strain>
    </source>
</reference>
<evidence type="ECO:0000313" key="4">
    <source>
        <dbReference type="EMBL" id="PTM98445.1"/>
    </source>
</evidence>
<dbReference type="InterPro" id="IPR000160">
    <property type="entry name" value="GGDEF_dom"/>
</dbReference>